<evidence type="ECO:0000313" key="3">
    <source>
        <dbReference type="Proteomes" id="UP000505377"/>
    </source>
</evidence>
<evidence type="ECO:0008006" key="4">
    <source>
        <dbReference type="Google" id="ProtNLM"/>
    </source>
</evidence>
<evidence type="ECO:0000256" key="1">
    <source>
        <dbReference type="SAM" id="SignalP"/>
    </source>
</evidence>
<dbReference type="RefSeq" id="WP_172162494.1">
    <property type="nucleotide sequence ID" value="NZ_CP053564.1"/>
</dbReference>
<reference evidence="2 3" key="1">
    <citation type="submission" date="2020-05" db="EMBL/GenBank/DDBJ databases">
        <authorList>
            <person name="Mo P."/>
        </authorList>
    </citation>
    <scope>NUCLEOTIDE SEQUENCE [LARGE SCALE GENOMIC DNA]</scope>
    <source>
        <strain evidence="2 3">Gen01</strain>
    </source>
</reference>
<proteinExistence type="predicted"/>
<organism evidence="2 3">
    <name type="scientific">Pseudonocardia broussonetiae</name>
    <dbReference type="NCBI Taxonomy" id="2736640"/>
    <lineage>
        <taxon>Bacteria</taxon>
        <taxon>Bacillati</taxon>
        <taxon>Actinomycetota</taxon>
        <taxon>Actinomycetes</taxon>
        <taxon>Pseudonocardiales</taxon>
        <taxon>Pseudonocardiaceae</taxon>
        <taxon>Pseudonocardia</taxon>
    </lineage>
</organism>
<protein>
    <recommendedName>
        <fullName evidence="4">DUF732 domain-containing protein</fullName>
    </recommendedName>
</protein>
<gene>
    <name evidence="2" type="ORF">HOP40_24760</name>
</gene>
<keyword evidence="1" id="KW-0732">Signal</keyword>
<sequence length="114" mass="11871">MTINPAVARAAPLLLLAVSCAAPPAPAPAPPPPDPVEQCASALLYWAPQDLGEAPDQGFDDYQQRGLSTQQYTELRALVAEAAALGPDRPADFLPARARALCAALGPEPTRGYP</sequence>
<evidence type="ECO:0000313" key="2">
    <source>
        <dbReference type="EMBL" id="QJY48599.1"/>
    </source>
</evidence>
<keyword evidence="3" id="KW-1185">Reference proteome</keyword>
<feature type="signal peptide" evidence="1">
    <location>
        <begin position="1"/>
        <end position="27"/>
    </location>
</feature>
<dbReference type="Proteomes" id="UP000505377">
    <property type="component" value="Chromosome"/>
</dbReference>
<dbReference type="EMBL" id="CP053564">
    <property type="protein sequence ID" value="QJY48599.1"/>
    <property type="molecule type" value="Genomic_DNA"/>
</dbReference>
<dbReference type="AlphaFoldDB" id="A0A6M6JQA5"/>
<feature type="chain" id="PRO_5026863197" description="DUF732 domain-containing protein" evidence="1">
    <location>
        <begin position="28"/>
        <end position="114"/>
    </location>
</feature>
<name>A0A6M6JQA5_9PSEU</name>
<dbReference type="KEGG" id="pbro:HOP40_24760"/>
<accession>A0A6M6JQA5</accession>